<dbReference type="InterPro" id="IPR013830">
    <property type="entry name" value="SGNH_hydro"/>
</dbReference>
<dbReference type="InterPro" id="IPR051532">
    <property type="entry name" value="Ester_Hydrolysis_Enzymes"/>
</dbReference>
<dbReference type="Proteomes" id="UP000031967">
    <property type="component" value="Unassembled WGS sequence"/>
</dbReference>
<sequence>MDNQPFGKTETKRVVCAGCSITRGQVSVDYVEMLRRRFSDRPIAFANAGVNYDVAFNLRNRLNEVIAQNPDVVTVLIGTNDANSTLSPKNSRLLCFLKKLPVTPSPDWYRENLNVIVKELKERTSAHVALLSLPVIGEDVDSAANRRTGEYSTIISDVAKAHGVTYLPLNEHMKAYLQSHNKPSRFPYRPGLYQSSTASMQHFMLRRNLDAISAKRGLQLTIDNIHLNSKGAGMVADLIESFINDTSGLDYQAR</sequence>
<keyword evidence="3" id="KW-1185">Reference proteome</keyword>
<protein>
    <recommendedName>
        <fullName evidence="1">SGNH hydrolase-type esterase domain-containing protein</fullName>
    </recommendedName>
</protein>
<evidence type="ECO:0000313" key="3">
    <source>
        <dbReference type="Proteomes" id="UP000031967"/>
    </source>
</evidence>
<dbReference type="EMBL" id="JXAK01000001">
    <property type="protein sequence ID" value="KIL42398.1"/>
    <property type="molecule type" value="Genomic_DNA"/>
</dbReference>
<comment type="caution">
    <text evidence="2">The sequence shown here is derived from an EMBL/GenBank/DDBJ whole genome shotgun (WGS) entry which is preliminary data.</text>
</comment>
<organism evidence="2 3">
    <name type="scientific">Gordoniibacillus kamchatkensis</name>
    <dbReference type="NCBI Taxonomy" id="1590651"/>
    <lineage>
        <taxon>Bacteria</taxon>
        <taxon>Bacillati</taxon>
        <taxon>Bacillota</taxon>
        <taxon>Bacilli</taxon>
        <taxon>Bacillales</taxon>
        <taxon>Paenibacillaceae</taxon>
        <taxon>Gordoniibacillus</taxon>
    </lineage>
</organism>
<dbReference type="SUPFAM" id="SSF52266">
    <property type="entry name" value="SGNH hydrolase"/>
    <property type="match status" value="1"/>
</dbReference>
<dbReference type="Pfam" id="PF13472">
    <property type="entry name" value="Lipase_GDSL_2"/>
    <property type="match status" value="1"/>
</dbReference>
<proteinExistence type="predicted"/>
<dbReference type="Gene3D" id="3.40.50.1110">
    <property type="entry name" value="SGNH hydrolase"/>
    <property type="match status" value="1"/>
</dbReference>
<name>A0ABR5ANF4_9BACL</name>
<dbReference type="PANTHER" id="PTHR30383:SF5">
    <property type="entry name" value="SGNH HYDROLASE-TYPE ESTERASE DOMAIN-CONTAINING PROTEIN"/>
    <property type="match status" value="1"/>
</dbReference>
<gene>
    <name evidence="2" type="ORF">SD70_00200</name>
</gene>
<feature type="domain" description="SGNH hydrolase-type esterase" evidence="1">
    <location>
        <begin position="20"/>
        <end position="179"/>
    </location>
</feature>
<dbReference type="PANTHER" id="PTHR30383">
    <property type="entry name" value="THIOESTERASE 1/PROTEASE 1/LYSOPHOSPHOLIPASE L1"/>
    <property type="match status" value="1"/>
</dbReference>
<evidence type="ECO:0000259" key="1">
    <source>
        <dbReference type="Pfam" id="PF13472"/>
    </source>
</evidence>
<evidence type="ECO:0000313" key="2">
    <source>
        <dbReference type="EMBL" id="KIL42398.1"/>
    </source>
</evidence>
<dbReference type="RefSeq" id="WP_041044716.1">
    <property type="nucleotide sequence ID" value="NZ_JXAK01000001.1"/>
</dbReference>
<accession>A0ABR5ANF4</accession>
<reference evidence="2 3" key="1">
    <citation type="submission" date="2014-12" db="EMBL/GenBank/DDBJ databases">
        <title>Draft genome sequence of Paenibacillus kamchatkensis strain B-2647.</title>
        <authorList>
            <person name="Karlyshev A.V."/>
            <person name="Kudryashova E.B."/>
        </authorList>
    </citation>
    <scope>NUCLEOTIDE SEQUENCE [LARGE SCALE GENOMIC DNA]</scope>
    <source>
        <strain evidence="2 3">VKM B-2647</strain>
    </source>
</reference>
<dbReference type="InterPro" id="IPR036514">
    <property type="entry name" value="SGNH_hydro_sf"/>
</dbReference>